<dbReference type="Pfam" id="PF00196">
    <property type="entry name" value="GerE"/>
    <property type="match status" value="1"/>
</dbReference>
<dbReference type="CDD" id="cd06170">
    <property type="entry name" value="LuxR_C_like"/>
    <property type="match status" value="1"/>
</dbReference>
<dbReference type="InterPro" id="IPR016032">
    <property type="entry name" value="Sig_transdc_resp-reg_C-effctor"/>
</dbReference>
<dbReference type="Proteomes" id="UP000236752">
    <property type="component" value="Unassembled WGS sequence"/>
</dbReference>
<keyword evidence="1 3" id="KW-0597">Phosphoprotein</keyword>
<dbReference type="InterPro" id="IPR051015">
    <property type="entry name" value="EvgA-like"/>
</dbReference>
<dbReference type="PRINTS" id="PR00038">
    <property type="entry name" value="HTHLUXR"/>
</dbReference>
<evidence type="ECO:0000256" key="3">
    <source>
        <dbReference type="PROSITE-ProRule" id="PRU00169"/>
    </source>
</evidence>
<evidence type="ECO:0000256" key="1">
    <source>
        <dbReference type="ARBA" id="ARBA00022553"/>
    </source>
</evidence>
<dbReference type="InterPro" id="IPR000792">
    <property type="entry name" value="Tscrpt_reg_LuxR_C"/>
</dbReference>
<feature type="domain" description="HTH luxR-type" evidence="4">
    <location>
        <begin position="143"/>
        <end position="208"/>
    </location>
</feature>
<evidence type="ECO:0000256" key="2">
    <source>
        <dbReference type="ARBA" id="ARBA00023125"/>
    </source>
</evidence>
<evidence type="ECO:0000313" key="7">
    <source>
        <dbReference type="Proteomes" id="UP000236752"/>
    </source>
</evidence>
<feature type="modified residue" description="4-aspartylphosphate" evidence="3">
    <location>
        <position position="59"/>
    </location>
</feature>
<dbReference type="InterPro" id="IPR036388">
    <property type="entry name" value="WH-like_DNA-bd_sf"/>
</dbReference>
<dbReference type="SUPFAM" id="SSF52172">
    <property type="entry name" value="CheY-like"/>
    <property type="match status" value="1"/>
</dbReference>
<organism evidence="6 7">
    <name type="scientific">Thalassococcus halodurans</name>
    <dbReference type="NCBI Taxonomy" id="373675"/>
    <lineage>
        <taxon>Bacteria</taxon>
        <taxon>Pseudomonadati</taxon>
        <taxon>Pseudomonadota</taxon>
        <taxon>Alphaproteobacteria</taxon>
        <taxon>Rhodobacterales</taxon>
        <taxon>Roseobacteraceae</taxon>
        <taxon>Thalassococcus</taxon>
    </lineage>
</organism>
<sequence length="210" mass="23357">MTESSQLRILVADDHDLLRDMLQLYLGKEPDISVETVADFNAAFERVKDDPVFDLVLLDYSMPGMTGLEGMQRIQDLPGDHRVGIISGTATRDVAQEALEKGAAGFVPKTLSAKSLINAVRFMAAGEQFTPIEFLRAPEPERNHPLAQKLSRREMDVLKGLTEGKSNKEIARDLDIREPTVKLHVKTLYRKIGVANRTQAALIAKEQGLY</sequence>
<dbReference type="Gene3D" id="3.40.50.2300">
    <property type="match status" value="1"/>
</dbReference>
<proteinExistence type="predicted"/>
<keyword evidence="2" id="KW-0238">DNA-binding</keyword>
<evidence type="ECO:0000259" key="4">
    <source>
        <dbReference type="PROSITE" id="PS50043"/>
    </source>
</evidence>
<evidence type="ECO:0000259" key="5">
    <source>
        <dbReference type="PROSITE" id="PS50110"/>
    </source>
</evidence>
<dbReference type="CDD" id="cd17535">
    <property type="entry name" value="REC_NarL-like"/>
    <property type="match status" value="1"/>
</dbReference>
<dbReference type="PROSITE" id="PS50110">
    <property type="entry name" value="RESPONSE_REGULATORY"/>
    <property type="match status" value="1"/>
</dbReference>
<dbReference type="Gene3D" id="1.10.10.10">
    <property type="entry name" value="Winged helix-like DNA-binding domain superfamily/Winged helix DNA-binding domain"/>
    <property type="match status" value="1"/>
</dbReference>
<dbReference type="Pfam" id="PF00072">
    <property type="entry name" value="Response_reg"/>
    <property type="match status" value="1"/>
</dbReference>
<evidence type="ECO:0000313" key="6">
    <source>
        <dbReference type="EMBL" id="SEF45776.1"/>
    </source>
</evidence>
<dbReference type="GO" id="GO:0006355">
    <property type="term" value="P:regulation of DNA-templated transcription"/>
    <property type="evidence" value="ECO:0007669"/>
    <property type="project" value="InterPro"/>
</dbReference>
<dbReference type="GO" id="GO:0003677">
    <property type="term" value="F:DNA binding"/>
    <property type="evidence" value="ECO:0007669"/>
    <property type="project" value="UniProtKB-KW"/>
</dbReference>
<keyword evidence="7" id="KW-1185">Reference proteome</keyword>
<dbReference type="PANTHER" id="PTHR45566:SF1">
    <property type="entry name" value="HTH-TYPE TRANSCRIPTIONAL REGULATOR YHJB-RELATED"/>
    <property type="match status" value="1"/>
</dbReference>
<dbReference type="EMBL" id="FNUZ01000001">
    <property type="protein sequence ID" value="SEF45776.1"/>
    <property type="molecule type" value="Genomic_DNA"/>
</dbReference>
<gene>
    <name evidence="6" type="ORF">SAMN04488045_0109</name>
</gene>
<dbReference type="SMART" id="SM00421">
    <property type="entry name" value="HTH_LUXR"/>
    <property type="match status" value="1"/>
</dbReference>
<feature type="domain" description="Response regulatory" evidence="5">
    <location>
        <begin position="8"/>
        <end position="124"/>
    </location>
</feature>
<protein>
    <submittedName>
        <fullName evidence="6">Two component transcriptional regulator, LuxR family</fullName>
    </submittedName>
</protein>
<dbReference type="InterPro" id="IPR011006">
    <property type="entry name" value="CheY-like_superfamily"/>
</dbReference>
<dbReference type="SUPFAM" id="SSF46894">
    <property type="entry name" value="C-terminal effector domain of the bipartite response regulators"/>
    <property type="match status" value="1"/>
</dbReference>
<dbReference type="PROSITE" id="PS50043">
    <property type="entry name" value="HTH_LUXR_2"/>
    <property type="match status" value="1"/>
</dbReference>
<dbReference type="SMART" id="SM00448">
    <property type="entry name" value="REC"/>
    <property type="match status" value="1"/>
</dbReference>
<accession>A0A1H5S586</accession>
<name>A0A1H5S586_9RHOB</name>
<reference evidence="6 7" key="1">
    <citation type="submission" date="2016-10" db="EMBL/GenBank/DDBJ databases">
        <authorList>
            <person name="de Groot N.N."/>
        </authorList>
    </citation>
    <scope>NUCLEOTIDE SEQUENCE [LARGE SCALE GENOMIC DNA]</scope>
    <source>
        <strain evidence="6 7">DSM 26915</strain>
    </source>
</reference>
<dbReference type="AlphaFoldDB" id="A0A1H5S586"/>
<dbReference type="InterPro" id="IPR001789">
    <property type="entry name" value="Sig_transdc_resp-reg_receiver"/>
</dbReference>
<dbReference type="InterPro" id="IPR058245">
    <property type="entry name" value="NreC/VraR/RcsB-like_REC"/>
</dbReference>
<dbReference type="GO" id="GO:0000160">
    <property type="term" value="P:phosphorelay signal transduction system"/>
    <property type="evidence" value="ECO:0007669"/>
    <property type="project" value="InterPro"/>
</dbReference>
<dbReference type="RefSeq" id="WP_234994646.1">
    <property type="nucleotide sequence ID" value="NZ_FNUZ01000001.1"/>
</dbReference>
<dbReference type="PANTHER" id="PTHR45566">
    <property type="entry name" value="HTH-TYPE TRANSCRIPTIONAL REGULATOR YHJB-RELATED"/>
    <property type="match status" value="1"/>
</dbReference>